<protein>
    <submittedName>
        <fullName evidence="2">Amidohydrolase family protein</fullName>
    </submittedName>
</protein>
<dbReference type="SUPFAM" id="SSF51556">
    <property type="entry name" value="Metallo-dependent hydrolases"/>
    <property type="match status" value="1"/>
</dbReference>
<keyword evidence="3" id="KW-1185">Reference proteome</keyword>
<dbReference type="Pfam" id="PF07969">
    <property type="entry name" value="Amidohydro_3"/>
    <property type="match status" value="1"/>
</dbReference>
<dbReference type="EMBL" id="BAABJX010000009">
    <property type="protein sequence ID" value="GAA4823178.1"/>
    <property type="molecule type" value="Genomic_DNA"/>
</dbReference>
<evidence type="ECO:0000313" key="2">
    <source>
        <dbReference type="EMBL" id="GAA4823178.1"/>
    </source>
</evidence>
<dbReference type="Gene3D" id="2.30.40.10">
    <property type="entry name" value="Urease, subunit C, domain 1"/>
    <property type="match status" value="1"/>
</dbReference>
<dbReference type="InterPro" id="IPR011059">
    <property type="entry name" value="Metal-dep_hydrolase_composite"/>
</dbReference>
<dbReference type="PROSITE" id="PS51257">
    <property type="entry name" value="PROKAR_LIPOPROTEIN"/>
    <property type="match status" value="1"/>
</dbReference>
<name>A0ABP9D2Z4_9BACT</name>
<dbReference type="InterPro" id="IPR013108">
    <property type="entry name" value="Amidohydro_3"/>
</dbReference>
<dbReference type="CDD" id="cd01297">
    <property type="entry name" value="D-aminoacylase"/>
    <property type="match status" value="1"/>
</dbReference>
<dbReference type="Gene3D" id="3.20.20.140">
    <property type="entry name" value="Metal-dependent hydrolases"/>
    <property type="match status" value="2"/>
</dbReference>
<evidence type="ECO:0000259" key="1">
    <source>
        <dbReference type="Pfam" id="PF07969"/>
    </source>
</evidence>
<reference evidence="3" key="1">
    <citation type="journal article" date="2019" name="Int. J. Syst. Evol. Microbiol.">
        <title>The Global Catalogue of Microorganisms (GCM) 10K type strain sequencing project: providing services to taxonomists for standard genome sequencing and annotation.</title>
        <authorList>
            <consortium name="The Broad Institute Genomics Platform"/>
            <consortium name="The Broad Institute Genome Sequencing Center for Infectious Disease"/>
            <person name="Wu L."/>
            <person name="Ma J."/>
        </authorList>
    </citation>
    <scope>NUCLEOTIDE SEQUENCE [LARGE SCALE GENOMIC DNA]</scope>
    <source>
        <strain evidence="3">JCM 18326</strain>
    </source>
</reference>
<dbReference type="SUPFAM" id="SSF51338">
    <property type="entry name" value="Composite domain of metallo-dependent hydrolases"/>
    <property type="match status" value="1"/>
</dbReference>
<organism evidence="2 3">
    <name type="scientific">Algivirga pacifica</name>
    <dbReference type="NCBI Taxonomy" id="1162670"/>
    <lineage>
        <taxon>Bacteria</taxon>
        <taxon>Pseudomonadati</taxon>
        <taxon>Bacteroidota</taxon>
        <taxon>Cytophagia</taxon>
        <taxon>Cytophagales</taxon>
        <taxon>Flammeovirgaceae</taxon>
        <taxon>Algivirga</taxon>
    </lineage>
</organism>
<sequence length="565" mass="61808">MNRIGTTYLLLVLLLSACHDYEVIVRGGTVYDGSGATPIIADIGIQGDTIAFIGDLSEMSAATEIDAEGKAVAPGMINALSWAGRTFFSDGRSMSDLKQGVTLEVFGEGSSLGPYKRTEEARSKGAIGTFGEHMQELERKGVSTNIASFVGATTVRQYVLGNEDTLPTVEQLQEMQQLVANSMEEGALGVGSSLIYAPAFFASTEELVALAKTASVYGGVYTSHMRSEGDRFLEALDELLYIAAAADIPAEIHHLKAAGEINWHKLDEVLARIDSVNHAGLTITTNMYTYTGASTGLWACLPPWVRAGGKKKWMERLQDPEIRAQVIAEMESEETEWENFYRAAGKPENILLLEFDVDSLNQYIGMDLGEVATIRETSPAETIIDLLVENQSGIGAVYFLMSEENVRKQMQLPYMSFCSDARSVAAEGKELESMTHPRTFGNFARLLGKYVREEKVLSLEEAIHKATALPAQKFNIQKRGTLKPGYYADVIVFDPDRIADKATFRKPHQYAVGMEHVLVNGVRVIANGEHTGETPGQFVKGPGYGKEVSVESWKVTEQLAVNSEQ</sequence>
<gene>
    <name evidence="2" type="ORF">GCM10023331_04530</name>
</gene>
<dbReference type="PANTHER" id="PTHR11647:SF1">
    <property type="entry name" value="COLLAPSIN RESPONSE MEDIATOR PROTEIN"/>
    <property type="match status" value="1"/>
</dbReference>
<comment type="caution">
    <text evidence="2">The sequence shown here is derived from an EMBL/GenBank/DDBJ whole genome shotgun (WGS) entry which is preliminary data.</text>
</comment>
<dbReference type="InterPro" id="IPR032466">
    <property type="entry name" value="Metal_Hydrolase"/>
</dbReference>
<dbReference type="Proteomes" id="UP001500298">
    <property type="component" value="Unassembled WGS sequence"/>
</dbReference>
<dbReference type="InterPro" id="IPR050378">
    <property type="entry name" value="Metallo-dep_Hydrolases_sf"/>
</dbReference>
<dbReference type="RefSeq" id="WP_345368850.1">
    <property type="nucleotide sequence ID" value="NZ_BAABJX010000009.1"/>
</dbReference>
<proteinExistence type="predicted"/>
<evidence type="ECO:0000313" key="3">
    <source>
        <dbReference type="Proteomes" id="UP001500298"/>
    </source>
</evidence>
<accession>A0ABP9D2Z4</accession>
<dbReference type="PANTHER" id="PTHR11647">
    <property type="entry name" value="HYDRANTOINASE/DIHYDROPYRIMIDINASE FAMILY MEMBER"/>
    <property type="match status" value="1"/>
</dbReference>
<feature type="domain" description="Amidohydrolase 3" evidence="1">
    <location>
        <begin position="449"/>
        <end position="524"/>
    </location>
</feature>